<keyword evidence="1" id="KW-0812">Transmembrane</keyword>
<evidence type="ECO:0008006" key="4">
    <source>
        <dbReference type="Google" id="ProtNLM"/>
    </source>
</evidence>
<gene>
    <name evidence="2" type="ORF">ACFFLM_19085</name>
</gene>
<evidence type="ECO:0000313" key="3">
    <source>
        <dbReference type="Proteomes" id="UP001589733"/>
    </source>
</evidence>
<sequence>MDLLTVKEWWTAFVAGPEVLFGLRMASAGILALYACLCWWEVFSPPERRAGRPAWERTVWHLLRGVLAISITGLFTYFLFAGNLERDRVGTPVRLIYGNLSTSLTFWVLCLHAVMRRVESWRRRAARGERL</sequence>
<protein>
    <recommendedName>
        <fullName evidence="4">Transmembrane protein</fullName>
    </recommendedName>
</protein>
<feature type="transmembrane region" description="Helical" evidence="1">
    <location>
        <begin position="61"/>
        <end position="80"/>
    </location>
</feature>
<evidence type="ECO:0000313" key="2">
    <source>
        <dbReference type="EMBL" id="MFB9994066.1"/>
    </source>
</evidence>
<feature type="transmembrane region" description="Helical" evidence="1">
    <location>
        <begin position="20"/>
        <end position="40"/>
    </location>
</feature>
<organism evidence="2 3">
    <name type="scientific">Deinococcus oregonensis</name>
    <dbReference type="NCBI Taxonomy" id="1805970"/>
    <lineage>
        <taxon>Bacteria</taxon>
        <taxon>Thermotogati</taxon>
        <taxon>Deinococcota</taxon>
        <taxon>Deinococci</taxon>
        <taxon>Deinococcales</taxon>
        <taxon>Deinococcaceae</taxon>
        <taxon>Deinococcus</taxon>
    </lineage>
</organism>
<keyword evidence="1" id="KW-1133">Transmembrane helix</keyword>
<name>A0ABV6B2S7_9DEIO</name>
<comment type="caution">
    <text evidence="2">The sequence shown here is derived from an EMBL/GenBank/DDBJ whole genome shotgun (WGS) entry which is preliminary data.</text>
</comment>
<dbReference type="RefSeq" id="WP_380014111.1">
    <property type="nucleotide sequence ID" value="NZ_JBHLYR010000059.1"/>
</dbReference>
<accession>A0ABV6B2S7</accession>
<feature type="transmembrane region" description="Helical" evidence="1">
    <location>
        <begin position="95"/>
        <end position="114"/>
    </location>
</feature>
<dbReference type="EMBL" id="JBHLYR010000059">
    <property type="protein sequence ID" value="MFB9994066.1"/>
    <property type="molecule type" value="Genomic_DNA"/>
</dbReference>
<dbReference type="Proteomes" id="UP001589733">
    <property type="component" value="Unassembled WGS sequence"/>
</dbReference>
<keyword evidence="3" id="KW-1185">Reference proteome</keyword>
<evidence type="ECO:0000256" key="1">
    <source>
        <dbReference type="SAM" id="Phobius"/>
    </source>
</evidence>
<reference evidence="2 3" key="1">
    <citation type="submission" date="2024-09" db="EMBL/GenBank/DDBJ databases">
        <authorList>
            <person name="Sun Q."/>
            <person name="Mori K."/>
        </authorList>
    </citation>
    <scope>NUCLEOTIDE SEQUENCE [LARGE SCALE GENOMIC DNA]</scope>
    <source>
        <strain evidence="2 3">JCM 13503</strain>
    </source>
</reference>
<proteinExistence type="predicted"/>
<keyword evidence="1" id="KW-0472">Membrane</keyword>